<proteinExistence type="predicted"/>
<evidence type="ECO:0000313" key="2">
    <source>
        <dbReference type="Proteomes" id="UP001148662"/>
    </source>
</evidence>
<protein>
    <submittedName>
        <fullName evidence="1">Uncharacterized protein</fullName>
    </submittedName>
</protein>
<dbReference type="Proteomes" id="UP001148662">
    <property type="component" value="Unassembled WGS sequence"/>
</dbReference>
<gene>
    <name evidence="1" type="ORF">NM688_g6062</name>
</gene>
<comment type="caution">
    <text evidence="1">The sequence shown here is derived from an EMBL/GenBank/DDBJ whole genome shotgun (WGS) entry which is preliminary data.</text>
</comment>
<keyword evidence="2" id="KW-1185">Reference proteome</keyword>
<dbReference type="EMBL" id="JANHOG010001196">
    <property type="protein sequence ID" value="KAJ3541586.1"/>
    <property type="molecule type" value="Genomic_DNA"/>
</dbReference>
<accession>A0ACC1SKK1</accession>
<name>A0ACC1SKK1_9APHY</name>
<sequence>MSSNTTASATKKMKYVRLGNSGLKVSKIILGCMSYGSKEWQQWVLEEEESIQHIKFAYDHGITTFDTADAYSNGLSEVILGKAIKKLNLPREELVIMTKLFAPVAPEPGINMQAGGKTPQDYGVINQQGLSRKHIFDGVKNSLKRLQLDYVDLLQCHRFDYDTPIEETMQALHDVVKAGYVRYIGMSSCYAYQCKSLSRPCKTTRSPTTLTPFVSMQNHYNLIYREEEREMLPTLKMFNVGCIPWSPLARGILTKPVQEDSVRKNTDYFMKWYTSETIPIIVQRVEEIAKKKGISMAQVAAAWVMSKEGITAPIIGSTHIENLTELLGECGGCNSDERRNEVPGGALQAAGRNRLLLSVQNFLRALSFTSYGIAIYPVRFTIAARLTKLRVHMHRHEAAPRPPSDRRRSDRPVKTSTFHALMFSRMLKCFSSEFEGATVIDTPRFRWPDFQTDVADSHSSDNIRNNADARFFREFATDPAISACTHIKTLGRAQCSVSAPEHTYHLATCLHAWRQASGNVVRCTRSNLSPGAVRPRSQG</sequence>
<evidence type="ECO:0000313" key="1">
    <source>
        <dbReference type="EMBL" id="KAJ3541586.1"/>
    </source>
</evidence>
<reference evidence="1" key="1">
    <citation type="submission" date="2022-07" db="EMBL/GenBank/DDBJ databases">
        <title>Genome Sequence of Phlebia brevispora.</title>
        <authorList>
            <person name="Buettner E."/>
        </authorList>
    </citation>
    <scope>NUCLEOTIDE SEQUENCE</scope>
    <source>
        <strain evidence="1">MPL23</strain>
    </source>
</reference>
<organism evidence="1 2">
    <name type="scientific">Phlebia brevispora</name>
    <dbReference type="NCBI Taxonomy" id="194682"/>
    <lineage>
        <taxon>Eukaryota</taxon>
        <taxon>Fungi</taxon>
        <taxon>Dikarya</taxon>
        <taxon>Basidiomycota</taxon>
        <taxon>Agaricomycotina</taxon>
        <taxon>Agaricomycetes</taxon>
        <taxon>Polyporales</taxon>
        <taxon>Meruliaceae</taxon>
        <taxon>Phlebia</taxon>
    </lineage>
</organism>